<feature type="transmembrane region" description="Helical" evidence="1">
    <location>
        <begin position="444"/>
        <end position="463"/>
    </location>
</feature>
<feature type="transmembrane region" description="Helical" evidence="1">
    <location>
        <begin position="240"/>
        <end position="258"/>
    </location>
</feature>
<dbReference type="Pfam" id="PF12040">
    <property type="entry name" value="DUF3526"/>
    <property type="match status" value="1"/>
</dbReference>
<accession>A0ABW5N744</accession>
<dbReference type="EMBL" id="JBHULX010000013">
    <property type="protein sequence ID" value="MFD2590946.1"/>
    <property type="molecule type" value="Genomic_DNA"/>
</dbReference>
<keyword evidence="1" id="KW-0472">Membrane</keyword>
<dbReference type="RefSeq" id="WP_176027390.1">
    <property type="nucleotide sequence ID" value="NZ_JBHSJV010000001.1"/>
</dbReference>
<dbReference type="Proteomes" id="UP001597459">
    <property type="component" value="Unassembled WGS sequence"/>
</dbReference>
<feature type="transmembrane region" description="Helical" evidence="1">
    <location>
        <begin position="21"/>
        <end position="37"/>
    </location>
</feature>
<feature type="transmembrane region" description="Helical" evidence="1">
    <location>
        <begin position="212"/>
        <end position="233"/>
    </location>
</feature>
<name>A0ABW5N744_9FLAO</name>
<proteinExistence type="predicted"/>
<feature type="transmembrane region" description="Helical" evidence="1">
    <location>
        <begin position="175"/>
        <end position="200"/>
    </location>
</feature>
<comment type="caution">
    <text evidence="2">The sequence shown here is derived from an EMBL/GenBank/DDBJ whole genome shotgun (WGS) entry which is preliminary data.</text>
</comment>
<dbReference type="InterPro" id="IPR021913">
    <property type="entry name" value="DUF3526"/>
</dbReference>
<organism evidence="2 3">
    <name type="scientific">Aquimarina hainanensis</name>
    <dbReference type="NCBI Taxonomy" id="1578017"/>
    <lineage>
        <taxon>Bacteria</taxon>
        <taxon>Pseudomonadati</taxon>
        <taxon>Bacteroidota</taxon>
        <taxon>Flavobacteriia</taxon>
        <taxon>Flavobacteriales</taxon>
        <taxon>Flavobacteriaceae</taxon>
        <taxon>Aquimarina</taxon>
    </lineage>
</organism>
<feature type="transmembrane region" description="Helical" evidence="1">
    <location>
        <begin position="130"/>
        <end position="148"/>
    </location>
</feature>
<keyword evidence="1" id="KW-1133">Transmembrane helix</keyword>
<gene>
    <name evidence="2" type="ORF">ACFSTE_08900</name>
</gene>
<keyword evidence="3" id="KW-1185">Reference proteome</keyword>
<evidence type="ECO:0000313" key="2">
    <source>
        <dbReference type="EMBL" id="MFD2590946.1"/>
    </source>
</evidence>
<sequence length="468" mass="53631">MISNVIKKETKEILRDGRFRISAIILLLLAAIALLVSKQQYQNTNEQYEKAKNDERAVWEDQGDKNPHSAAHYGTYAFKPKFPLSLLDQGVEKYTGVSIFLEAHKRNEAQFSAAADQTGLSRFGELTPDFILLFIMPLIIILIGYNTYTKEVEGGTMLLLRNQGISPWKLAIGKWISAILPVFIMTTFLFIIAAIVLSSISDYGVFSWSSFIALYLVYLLYYIVFANIVLFISSRFKKSGISLVVSLAIWILACFAAPKAASNFADSKYPYPTRQEFASNIKEDRKQGLDGHDPWSKASKQLEKEVLQEYGVDSLHQLPFNFDAYRMQKGEEHEAEIYFKHYNLLKEQYQNQTITYKTLAIISPFLPTRFLSMAIANTDYQTHWDFSDTAENYRIRTQKFLNDNFAQNSKYGEWSYKATGDTWKNLPPFEYDAPSLSMTLSRNMSNIIILLFWVLLSTGALFVSTKKY</sequence>
<reference evidence="3" key="1">
    <citation type="journal article" date="2019" name="Int. J. Syst. Evol. Microbiol.">
        <title>The Global Catalogue of Microorganisms (GCM) 10K type strain sequencing project: providing services to taxonomists for standard genome sequencing and annotation.</title>
        <authorList>
            <consortium name="The Broad Institute Genomics Platform"/>
            <consortium name="The Broad Institute Genome Sequencing Center for Infectious Disease"/>
            <person name="Wu L."/>
            <person name="Ma J."/>
        </authorList>
    </citation>
    <scope>NUCLEOTIDE SEQUENCE [LARGE SCALE GENOMIC DNA]</scope>
    <source>
        <strain evidence="3">KCTC 42423</strain>
    </source>
</reference>
<dbReference type="PANTHER" id="PTHR43471">
    <property type="entry name" value="ABC TRANSPORTER PERMEASE"/>
    <property type="match status" value="1"/>
</dbReference>
<evidence type="ECO:0000313" key="3">
    <source>
        <dbReference type="Proteomes" id="UP001597459"/>
    </source>
</evidence>
<evidence type="ECO:0000256" key="1">
    <source>
        <dbReference type="SAM" id="Phobius"/>
    </source>
</evidence>
<keyword evidence="1" id="KW-0812">Transmembrane</keyword>
<dbReference type="PANTHER" id="PTHR43471:SF1">
    <property type="entry name" value="ABC TRANSPORTER PERMEASE PROTEIN NOSY-RELATED"/>
    <property type="match status" value="1"/>
</dbReference>
<protein>
    <submittedName>
        <fullName evidence="2">ABC transporter permease</fullName>
    </submittedName>
</protein>